<name>A0A382PHF8_9ZZZZ</name>
<reference evidence="1" key="1">
    <citation type="submission" date="2018-05" db="EMBL/GenBank/DDBJ databases">
        <authorList>
            <person name="Lanie J.A."/>
            <person name="Ng W.-L."/>
            <person name="Kazmierczak K.M."/>
            <person name="Andrzejewski T.M."/>
            <person name="Davidsen T.M."/>
            <person name="Wayne K.J."/>
            <person name="Tettelin H."/>
            <person name="Glass J.I."/>
            <person name="Rusch D."/>
            <person name="Podicherti R."/>
            <person name="Tsui H.-C.T."/>
            <person name="Winkler M.E."/>
        </authorList>
    </citation>
    <scope>NUCLEOTIDE SEQUENCE</scope>
</reference>
<feature type="non-terminal residue" evidence="1">
    <location>
        <position position="74"/>
    </location>
</feature>
<sequence length="74" mass="8365">MKKLIFVFAMFFTFLPVYSQGDSGDSCANPISIGPGTHYVDSINGENYELNCSEYDASNGDLEWYIYTPNDDYL</sequence>
<dbReference type="EMBL" id="UINC01107452">
    <property type="protein sequence ID" value="SVC72834.1"/>
    <property type="molecule type" value="Genomic_DNA"/>
</dbReference>
<gene>
    <name evidence="1" type="ORF">METZ01_LOCUS325688</name>
</gene>
<dbReference type="AlphaFoldDB" id="A0A382PHF8"/>
<accession>A0A382PHF8</accession>
<evidence type="ECO:0000313" key="1">
    <source>
        <dbReference type="EMBL" id="SVC72834.1"/>
    </source>
</evidence>
<proteinExistence type="predicted"/>
<protein>
    <submittedName>
        <fullName evidence="1">Uncharacterized protein</fullName>
    </submittedName>
</protein>
<organism evidence="1">
    <name type="scientific">marine metagenome</name>
    <dbReference type="NCBI Taxonomy" id="408172"/>
    <lineage>
        <taxon>unclassified sequences</taxon>
        <taxon>metagenomes</taxon>
        <taxon>ecological metagenomes</taxon>
    </lineage>
</organism>